<organism evidence="1 2">
    <name type="scientific">Ferrimonas marina</name>
    <dbReference type="NCBI Taxonomy" id="299255"/>
    <lineage>
        <taxon>Bacteria</taxon>
        <taxon>Pseudomonadati</taxon>
        <taxon>Pseudomonadota</taxon>
        <taxon>Gammaproteobacteria</taxon>
        <taxon>Alteromonadales</taxon>
        <taxon>Ferrimonadaceae</taxon>
        <taxon>Ferrimonas</taxon>
    </lineage>
</organism>
<dbReference type="GO" id="GO:0005737">
    <property type="term" value="C:cytoplasm"/>
    <property type="evidence" value="ECO:0007669"/>
    <property type="project" value="TreeGrafter"/>
</dbReference>
<dbReference type="OrthoDB" id="9809203at2"/>
<sequence length="319" mass="33362">MWILSEQEVKQLADEALAFDAVSQALVAAYRQNGTLNPVVIAASNKPGASFSIKSGNLAEPAVTGVKLGGYWPGNAEHGLPNHSTATLLLEEATGLPRALVNAGYLNGLRTAAANAVAVSALARPDSRVLSVLGAGHQAGFEIRAVCRVRPIERVLIANRNVERAEQLAQSLADLDLPIEVVSAEEACKTADILVTVTNATEPLLQAEWVPSGCHISAMGADQGGKQELPVSLALQAECFADRPEQSRQIGELEAAARQFPSLTIDAIGAVLSGVHPGRSSAQAITLFDSSGIAFQDLCCAEAVLQRAKAKGMGTEVAW</sequence>
<dbReference type="RefSeq" id="WP_067654096.1">
    <property type="nucleotide sequence ID" value="NZ_FQXG01000001.1"/>
</dbReference>
<dbReference type="EMBL" id="FQXG01000001">
    <property type="protein sequence ID" value="SHG79188.1"/>
    <property type="molecule type" value="Genomic_DNA"/>
</dbReference>
<dbReference type="Gene3D" id="3.40.50.720">
    <property type="entry name" value="NAD(P)-binding Rossmann-like Domain"/>
    <property type="match status" value="1"/>
</dbReference>
<name>A0A1M5MPG1_9GAMM</name>
<dbReference type="InterPro" id="IPR003462">
    <property type="entry name" value="ODC_Mu_crystall"/>
</dbReference>
<proteinExistence type="predicted"/>
<reference evidence="1 2" key="1">
    <citation type="submission" date="2016-11" db="EMBL/GenBank/DDBJ databases">
        <authorList>
            <person name="Jaros S."/>
            <person name="Januszkiewicz K."/>
            <person name="Wedrychowicz H."/>
        </authorList>
    </citation>
    <scope>NUCLEOTIDE SEQUENCE [LARGE SCALE GENOMIC DNA]</scope>
    <source>
        <strain evidence="1 2">DSM 16917</strain>
    </source>
</reference>
<dbReference type="Gene3D" id="3.30.1780.10">
    <property type="entry name" value="ornithine cyclodeaminase, domain 1"/>
    <property type="match status" value="1"/>
</dbReference>
<dbReference type="AlphaFoldDB" id="A0A1M5MPG1"/>
<dbReference type="STRING" id="299255.SAMN02745129_0724"/>
<evidence type="ECO:0000313" key="2">
    <source>
        <dbReference type="Proteomes" id="UP000184268"/>
    </source>
</evidence>
<evidence type="ECO:0000313" key="1">
    <source>
        <dbReference type="EMBL" id="SHG79188.1"/>
    </source>
</evidence>
<protein>
    <submittedName>
        <fullName evidence="1">Ornithine cyclodeaminase</fullName>
    </submittedName>
</protein>
<dbReference type="PANTHER" id="PTHR13812:SF19">
    <property type="entry name" value="KETIMINE REDUCTASE MU-CRYSTALLIN"/>
    <property type="match status" value="1"/>
</dbReference>
<gene>
    <name evidence="1" type="ORF">SAMN02745129_0724</name>
</gene>
<dbReference type="SUPFAM" id="SSF51735">
    <property type="entry name" value="NAD(P)-binding Rossmann-fold domains"/>
    <property type="match status" value="1"/>
</dbReference>
<keyword evidence="2" id="KW-1185">Reference proteome</keyword>
<dbReference type="PANTHER" id="PTHR13812">
    <property type="entry name" value="KETIMINE REDUCTASE MU-CRYSTALLIN"/>
    <property type="match status" value="1"/>
</dbReference>
<dbReference type="PIRSF" id="PIRSF001439">
    <property type="entry name" value="CryM"/>
    <property type="match status" value="1"/>
</dbReference>
<dbReference type="InterPro" id="IPR023401">
    <property type="entry name" value="ODC_N"/>
</dbReference>
<dbReference type="InterPro" id="IPR036291">
    <property type="entry name" value="NAD(P)-bd_dom_sf"/>
</dbReference>
<accession>A0A1M5MPG1</accession>
<dbReference type="Proteomes" id="UP000184268">
    <property type="component" value="Unassembled WGS sequence"/>
</dbReference>
<dbReference type="Pfam" id="PF02423">
    <property type="entry name" value="OCD_Mu_crystall"/>
    <property type="match status" value="1"/>
</dbReference>